<proteinExistence type="predicted"/>
<evidence type="ECO:0000313" key="1">
    <source>
        <dbReference type="EMBL" id="CAH1421494.1"/>
    </source>
</evidence>
<keyword evidence="2" id="KW-1185">Reference proteome</keyword>
<accession>A0AAU9M0W3</accession>
<protein>
    <submittedName>
        <fullName evidence="1">Uncharacterized protein</fullName>
    </submittedName>
</protein>
<name>A0AAU9M0W3_9ASTR</name>
<gene>
    <name evidence="1" type="ORF">LVIROSA_LOCUS8892</name>
</gene>
<reference evidence="1 2" key="1">
    <citation type="submission" date="2022-01" db="EMBL/GenBank/DDBJ databases">
        <authorList>
            <person name="Xiong W."/>
            <person name="Schranz E."/>
        </authorList>
    </citation>
    <scope>NUCLEOTIDE SEQUENCE [LARGE SCALE GENOMIC DNA]</scope>
</reference>
<dbReference type="AlphaFoldDB" id="A0AAU9M0W3"/>
<organism evidence="1 2">
    <name type="scientific">Lactuca virosa</name>
    <dbReference type="NCBI Taxonomy" id="75947"/>
    <lineage>
        <taxon>Eukaryota</taxon>
        <taxon>Viridiplantae</taxon>
        <taxon>Streptophyta</taxon>
        <taxon>Embryophyta</taxon>
        <taxon>Tracheophyta</taxon>
        <taxon>Spermatophyta</taxon>
        <taxon>Magnoliopsida</taxon>
        <taxon>eudicotyledons</taxon>
        <taxon>Gunneridae</taxon>
        <taxon>Pentapetalae</taxon>
        <taxon>asterids</taxon>
        <taxon>campanulids</taxon>
        <taxon>Asterales</taxon>
        <taxon>Asteraceae</taxon>
        <taxon>Cichorioideae</taxon>
        <taxon>Cichorieae</taxon>
        <taxon>Lactucinae</taxon>
        <taxon>Lactuca</taxon>
    </lineage>
</organism>
<sequence length="115" mass="12889">MSPYSSDRVMKERLWEVKGCLTRWKEALLVLDWTEEGKGKETSGAAGGLGGCNAGLLKQLLDYLLLLRQWITKGKGKVGLRGSRKQQQVRCRGDAKEAVAFLTVGKLHLQWIFIN</sequence>
<comment type="caution">
    <text evidence="1">The sequence shown here is derived from an EMBL/GenBank/DDBJ whole genome shotgun (WGS) entry which is preliminary data.</text>
</comment>
<dbReference type="EMBL" id="CAKMRJ010001112">
    <property type="protein sequence ID" value="CAH1421494.1"/>
    <property type="molecule type" value="Genomic_DNA"/>
</dbReference>
<dbReference type="Proteomes" id="UP001157418">
    <property type="component" value="Unassembled WGS sequence"/>
</dbReference>
<evidence type="ECO:0000313" key="2">
    <source>
        <dbReference type="Proteomes" id="UP001157418"/>
    </source>
</evidence>